<proteinExistence type="predicted"/>
<feature type="compositionally biased region" description="Basic and acidic residues" evidence="1">
    <location>
        <begin position="66"/>
        <end position="80"/>
    </location>
</feature>
<reference evidence="2" key="1">
    <citation type="submission" date="2023-10" db="EMBL/GenBank/DDBJ databases">
        <title>Genome assembly of Pristionchus species.</title>
        <authorList>
            <person name="Yoshida K."/>
            <person name="Sommer R.J."/>
        </authorList>
    </citation>
    <scope>NUCLEOTIDE SEQUENCE</scope>
    <source>
        <strain evidence="2">RS0144</strain>
    </source>
</reference>
<dbReference type="AlphaFoldDB" id="A0AAV5UAU1"/>
<accession>A0AAV5UAU1</accession>
<feature type="region of interest" description="Disordered" evidence="1">
    <location>
        <begin position="1"/>
        <end position="115"/>
    </location>
</feature>
<sequence length="171" mass="18208">MTSEGLTLFARLEDEEENETAQQSSTILGSIFKGWFKGGEAPPSTVPGPSGGGGGGGGGGDTTVDTVRKEEEEREKERESPGGTSVNSQSERKISATSSLGRSGVGSLFGRWGEGGGLIDYNRSDHRQYWMPDSTGARVLSVRGQVLDRQEETPLPTVRPDILQQVLQPPS</sequence>
<dbReference type="EMBL" id="BTSX01000006">
    <property type="protein sequence ID" value="GMT04010.1"/>
    <property type="molecule type" value="Genomic_DNA"/>
</dbReference>
<comment type="caution">
    <text evidence="2">The sequence shown here is derived from an EMBL/GenBank/DDBJ whole genome shotgun (WGS) entry which is preliminary data.</text>
</comment>
<gene>
    <name evidence="2" type="ORF">PENTCL1PPCAC_26184</name>
</gene>
<protein>
    <submittedName>
        <fullName evidence="2">Uncharacterized protein</fullName>
    </submittedName>
</protein>
<feature type="compositionally biased region" description="Gly residues" evidence="1">
    <location>
        <begin position="49"/>
        <end position="61"/>
    </location>
</feature>
<keyword evidence="3" id="KW-1185">Reference proteome</keyword>
<organism evidence="2 3">
    <name type="scientific">Pristionchus entomophagus</name>
    <dbReference type="NCBI Taxonomy" id="358040"/>
    <lineage>
        <taxon>Eukaryota</taxon>
        <taxon>Metazoa</taxon>
        <taxon>Ecdysozoa</taxon>
        <taxon>Nematoda</taxon>
        <taxon>Chromadorea</taxon>
        <taxon>Rhabditida</taxon>
        <taxon>Rhabditina</taxon>
        <taxon>Diplogasteromorpha</taxon>
        <taxon>Diplogasteroidea</taxon>
        <taxon>Neodiplogasteridae</taxon>
        <taxon>Pristionchus</taxon>
    </lineage>
</organism>
<evidence type="ECO:0000256" key="1">
    <source>
        <dbReference type="SAM" id="MobiDB-lite"/>
    </source>
</evidence>
<name>A0AAV5UAU1_9BILA</name>
<evidence type="ECO:0000313" key="3">
    <source>
        <dbReference type="Proteomes" id="UP001432027"/>
    </source>
</evidence>
<evidence type="ECO:0000313" key="2">
    <source>
        <dbReference type="EMBL" id="GMT04010.1"/>
    </source>
</evidence>
<dbReference type="Proteomes" id="UP001432027">
    <property type="component" value="Unassembled WGS sequence"/>
</dbReference>
<feature type="compositionally biased region" description="Polar residues" evidence="1">
    <location>
        <begin position="82"/>
        <end position="101"/>
    </location>
</feature>